<accession>A0A6B0VL87</accession>
<evidence type="ECO:0000313" key="2">
    <source>
        <dbReference type="Proteomes" id="UP000434101"/>
    </source>
</evidence>
<reference evidence="1 2" key="1">
    <citation type="submission" date="2020-01" db="EMBL/GenBank/DDBJ databases">
        <title>Natronorubrum sp. JWXQ-INN 674 isolated from Inner Mongolia Autonomous Region of China.</title>
        <authorList>
            <person name="Xue Q."/>
        </authorList>
    </citation>
    <scope>NUCLEOTIDE SEQUENCE [LARGE SCALE GENOMIC DNA]</scope>
    <source>
        <strain evidence="1 2">JWXQ-INN-674</strain>
    </source>
</reference>
<organism evidence="1 2">
    <name type="scientific">Natronorubrum halalkaliphilum</name>
    <dbReference type="NCBI Taxonomy" id="2691917"/>
    <lineage>
        <taxon>Archaea</taxon>
        <taxon>Methanobacteriati</taxon>
        <taxon>Methanobacteriota</taxon>
        <taxon>Stenosarchaea group</taxon>
        <taxon>Halobacteria</taxon>
        <taxon>Halobacteriales</taxon>
        <taxon>Natrialbaceae</taxon>
        <taxon>Natronorubrum</taxon>
    </lineage>
</organism>
<dbReference type="AlphaFoldDB" id="A0A6B0VL87"/>
<dbReference type="EMBL" id="WUYX01000024">
    <property type="protein sequence ID" value="MXV61766.1"/>
    <property type="molecule type" value="Genomic_DNA"/>
</dbReference>
<dbReference type="OrthoDB" id="304916at2157"/>
<dbReference type="RefSeq" id="WP_160063931.1">
    <property type="nucleotide sequence ID" value="NZ_WUYX01000024.1"/>
</dbReference>
<protein>
    <submittedName>
        <fullName evidence="1">Uncharacterized protein</fullName>
    </submittedName>
</protein>
<keyword evidence="2" id="KW-1185">Reference proteome</keyword>
<dbReference type="Pfam" id="PF21811">
    <property type="entry name" value="RdfA"/>
    <property type="match status" value="1"/>
</dbReference>
<sequence>MDDRTTGPGPMPKVARLIDAYDLEGVGADLEARWTHPTDRESLRSLADSFNERLLRTALSEAGVDTIAEDVSHLYALLRGDTGSRGERTQVQRRLEREGVDVEGLTEDFVSYGAIRSYLTGYRNVSPPSDTDGPSREQTVRTVDGLRQRTVTVAESKLERLRESDRLQLGSHRVFADVQVFCEDCGRQYDLANLLEAGACDCFES</sequence>
<comment type="caution">
    <text evidence="1">The sequence shown here is derived from an EMBL/GenBank/DDBJ whole genome shotgun (WGS) entry which is preliminary data.</text>
</comment>
<gene>
    <name evidence="1" type="ORF">GS429_06745</name>
</gene>
<name>A0A6B0VL87_9EURY</name>
<proteinExistence type="predicted"/>
<evidence type="ECO:0000313" key="1">
    <source>
        <dbReference type="EMBL" id="MXV61766.1"/>
    </source>
</evidence>
<dbReference type="InterPro" id="IPR048925">
    <property type="entry name" value="RdfA"/>
</dbReference>
<dbReference type="Proteomes" id="UP000434101">
    <property type="component" value="Unassembled WGS sequence"/>
</dbReference>